<name>A0ABY8QHN7_9RHOB</name>
<dbReference type="PROSITE" id="PS51462">
    <property type="entry name" value="NUDIX"/>
    <property type="match status" value="1"/>
</dbReference>
<dbReference type="EMBL" id="CP124616">
    <property type="protein sequence ID" value="WGW04159.1"/>
    <property type="molecule type" value="Genomic_DNA"/>
</dbReference>
<dbReference type="Proteomes" id="UP001241605">
    <property type="component" value="Chromosome"/>
</dbReference>
<gene>
    <name evidence="4" type="ORF">QF118_01080</name>
</gene>
<dbReference type="SUPFAM" id="SSF55811">
    <property type="entry name" value="Nudix"/>
    <property type="match status" value="1"/>
</dbReference>
<dbReference type="InterPro" id="IPR020084">
    <property type="entry name" value="NUDIX_hydrolase_CS"/>
</dbReference>
<evidence type="ECO:0000313" key="5">
    <source>
        <dbReference type="Proteomes" id="UP001241605"/>
    </source>
</evidence>
<reference evidence="4 5" key="1">
    <citation type="submission" date="2023-05" db="EMBL/GenBank/DDBJ databases">
        <title>YMD87, complete Genome.</title>
        <authorList>
            <person name="Zhang J."/>
            <person name="Xu X."/>
        </authorList>
    </citation>
    <scope>NUCLEOTIDE SEQUENCE [LARGE SCALE GENOMIC DNA]</scope>
    <source>
        <strain evidence="4 5">YMD87</strain>
    </source>
</reference>
<accession>A0ABY8QHN7</accession>
<evidence type="ECO:0000313" key="4">
    <source>
        <dbReference type="EMBL" id="WGW04159.1"/>
    </source>
</evidence>
<keyword evidence="5" id="KW-1185">Reference proteome</keyword>
<sequence>MTDPLAPFLGAKLMLFAGADIIVLRRDHAPGLVWPGFLDFPGGGREGDETPMACALRETHEELGLIVPEAQVRMAHLRDTGSALTWFFAAHLPGSILRDIRFGGEGEGWQVMAPGDFVRDAQAIPHFRAVLRGYLDK</sequence>
<dbReference type="PROSITE" id="PS00893">
    <property type="entry name" value="NUDIX_BOX"/>
    <property type="match status" value="1"/>
</dbReference>
<dbReference type="InterPro" id="IPR000086">
    <property type="entry name" value="NUDIX_hydrolase_dom"/>
</dbReference>
<evidence type="ECO:0000256" key="2">
    <source>
        <dbReference type="ARBA" id="ARBA00022801"/>
    </source>
</evidence>
<evidence type="ECO:0000259" key="3">
    <source>
        <dbReference type="PROSITE" id="PS51462"/>
    </source>
</evidence>
<evidence type="ECO:0000256" key="1">
    <source>
        <dbReference type="ARBA" id="ARBA00001946"/>
    </source>
</evidence>
<protein>
    <submittedName>
        <fullName evidence="4">NUDIX domain-containing protein</fullName>
    </submittedName>
</protein>
<feature type="domain" description="Nudix hydrolase" evidence="3">
    <location>
        <begin position="6"/>
        <end position="136"/>
    </location>
</feature>
<dbReference type="RefSeq" id="WP_282300790.1">
    <property type="nucleotide sequence ID" value="NZ_CP124616.1"/>
</dbReference>
<dbReference type="InterPro" id="IPR015797">
    <property type="entry name" value="NUDIX_hydrolase-like_dom_sf"/>
</dbReference>
<dbReference type="Gene3D" id="3.90.79.10">
    <property type="entry name" value="Nucleoside Triphosphate Pyrophosphohydrolase"/>
    <property type="match status" value="1"/>
</dbReference>
<organism evidence="4 5">
    <name type="scientific">Tropicibacter oceani</name>
    <dbReference type="NCBI Taxonomy" id="3058420"/>
    <lineage>
        <taxon>Bacteria</taxon>
        <taxon>Pseudomonadati</taxon>
        <taxon>Pseudomonadota</taxon>
        <taxon>Alphaproteobacteria</taxon>
        <taxon>Rhodobacterales</taxon>
        <taxon>Roseobacteraceae</taxon>
        <taxon>Tropicibacter</taxon>
    </lineage>
</organism>
<keyword evidence="2" id="KW-0378">Hydrolase</keyword>
<comment type="cofactor">
    <cofactor evidence="1">
        <name>Mg(2+)</name>
        <dbReference type="ChEBI" id="CHEBI:18420"/>
    </cofactor>
</comment>
<proteinExistence type="predicted"/>
<dbReference type="Pfam" id="PF00293">
    <property type="entry name" value="NUDIX"/>
    <property type="match status" value="1"/>
</dbReference>